<reference evidence="2 3" key="1">
    <citation type="journal article" date="2018" name="Evol. Lett.">
        <title>Horizontal gene cluster transfer increased hallucinogenic mushroom diversity.</title>
        <authorList>
            <person name="Reynolds H.T."/>
            <person name="Vijayakumar V."/>
            <person name="Gluck-Thaler E."/>
            <person name="Korotkin H.B."/>
            <person name="Matheny P.B."/>
            <person name="Slot J.C."/>
        </authorList>
    </citation>
    <scope>NUCLEOTIDE SEQUENCE [LARGE SCALE GENOMIC DNA]</scope>
    <source>
        <strain evidence="2 3">SRW20</strain>
    </source>
</reference>
<evidence type="ECO:0000313" key="3">
    <source>
        <dbReference type="Proteomes" id="UP000284706"/>
    </source>
</evidence>
<accession>A0A409X5D8</accession>
<evidence type="ECO:0000256" key="1">
    <source>
        <dbReference type="SAM" id="MobiDB-lite"/>
    </source>
</evidence>
<dbReference type="OrthoDB" id="5595695at2759"/>
<dbReference type="InParanoid" id="A0A409X5D8"/>
<dbReference type="STRING" id="231916.A0A409X5D8"/>
<protein>
    <submittedName>
        <fullName evidence="2">Uncharacterized protein</fullName>
    </submittedName>
</protein>
<sequence length="264" mass="28356">LLPLPYAPDGVTSNPAYQPPLVVPLPNHPTKTYPHYLPPRYTSQVYFRARPNLTWPLASLAAKLLFVARRELRPIVIPAHIPPGPGVPGGGLTQADYRELNASKAAELPRGAIWDWERGVAVVVNRPYVPPPHVPAPPPGGAVIAAGAPNLPPSPPAAPLAPGLAHPPQAPGPTLPGIPQLHPQPQPPTQPPLDPDLIIPSSDPESAKWDTTFWRMRLCGDILAPRPVFAPGEVFRLGSMRGVWQGRIYVSVSFISCSFSLCSF</sequence>
<dbReference type="AlphaFoldDB" id="A0A409X5D8"/>
<feature type="non-terminal residue" evidence="2">
    <location>
        <position position="1"/>
    </location>
</feature>
<comment type="caution">
    <text evidence="2">The sequence shown here is derived from an EMBL/GenBank/DDBJ whole genome shotgun (WGS) entry which is preliminary data.</text>
</comment>
<dbReference type="Proteomes" id="UP000284706">
    <property type="component" value="Unassembled WGS sequence"/>
</dbReference>
<dbReference type="EMBL" id="NHYE01004177">
    <property type="protein sequence ID" value="PPQ85942.1"/>
    <property type="molecule type" value="Genomic_DNA"/>
</dbReference>
<feature type="compositionally biased region" description="Pro residues" evidence="1">
    <location>
        <begin position="150"/>
        <end position="159"/>
    </location>
</feature>
<keyword evidence="3" id="KW-1185">Reference proteome</keyword>
<name>A0A409X5D8_9AGAR</name>
<feature type="region of interest" description="Disordered" evidence="1">
    <location>
        <begin position="145"/>
        <end position="202"/>
    </location>
</feature>
<feature type="compositionally biased region" description="Pro residues" evidence="1">
    <location>
        <begin position="168"/>
        <end position="194"/>
    </location>
</feature>
<gene>
    <name evidence="2" type="ORF">CVT26_000106</name>
</gene>
<organism evidence="2 3">
    <name type="scientific">Gymnopilus dilepis</name>
    <dbReference type="NCBI Taxonomy" id="231916"/>
    <lineage>
        <taxon>Eukaryota</taxon>
        <taxon>Fungi</taxon>
        <taxon>Dikarya</taxon>
        <taxon>Basidiomycota</taxon>
        <taxon>Agaricomycotina</taxon>
        <taxon>Agaricomycetes</taxon>
        <taxon>Agaricomycetidae</taxon>
        <taxon>Agaricales</taxon>
        <taxon>Agaricineae</taxon>
        <taxon>Hymenogastraceae</taxon>
        <taxon>Gymnopilus</taxon>
    </lineage>
</organism>
<evidence type="ECO:0000313" key="2">
    <source>
        <dbReference type="EMBL" id="PPQ85942.1"/>
    </source>
</evidence>
<proteinExistence type="predicted"/>